<dbReference type="SUPFAM" id="SSF57716">
    <property type="entry name" value="Glucocorticoid receptor-like (DNA-binding domain)"/>
    <property type="match status" value="1"/>
</dbReference>
<dbReference type="InterPro" id="IPR013088">
    <property type="entry name" value="Znf_NHR/GATA"/>
</dbReference>
<keyword evidence="5 11" id="KW-0862">Zinc</keyword>
<dbReference type="Pfam" id="PF00104">
    <property type="entry name" value="Hormone_recep"/>
    <property type="match status" value="1"/>
</dbReference>
<proteinExistence type="inferred from homology"/>
<evidence type="ECO:0000256" key="7">
    <source>
        <dbReference type="ARBA" id="ARBA00023125"/>
    </source>
</evidence>
<dbReference type="CDD" id="cd06157">
    <property type="entry name" value="NR_LBD"/>
    <property type="match status" value="1"/>
</dbReference>
<gene>
    <name evidence="15" type="ORF">CAMP_LOCUS7696</name>
</gene>
<dbReference type="SUPFAM" id="SSF48508">
    <property type="entry name" value="Nuclear receptor ligand-binding domain"/>
    <property type="match status" value="1"/>
</dbReference>
<dbReference type="GO" id="GO:0000978">
    <property type="term" value="F:RNA polymerase II cis-regulatory region sequence-specific DNA binding"/>
    <property type="evidence" value="ECO:0007669"/>
    <property type="project" value="InterPro"/>
</dbReference>
<dbReference type="SMART" id="SM00399">
    <property type="entry name" value="ZnF_C4"/>
    <property type="match status" value="1"/>
</dbReference>
<accession>A0A9P1MYL7</accession>
<keyword evidence="16" id="KW-1185">Reference proteome</keyword>
<comment type="caution">
    <text evidence="15">The sequence shown here is derived from an EMBL/GenBank/DDBJ whole genome shotgun (WGS) entry which is preliminary data.</text>
</comment>
<keyword evidence="9 11" id="KW-0675">Receptor</keyword>
<comment type="subcellular location">
    <subcellularLocation>
        <location evidence="1 11">Nucleus</location>
    </subcellularLocation>
</comment>
<dbReference type="PROSITE" id="PS00031">
    <property type="entry name" value="NUCLEAR_REC_DBD_1"/>
    <property type="match status" value="1"/>
</dbReference>
<dbReference type="Pfam" id="PF00105">
    <property type="entry name" value="zf-C4"/>
    <property type="match status" value="1"/>
</dbReference>
<evidence type="ECO:0000259" key="14">
    <source>
        <dbReference type="PROSITE" id="PS51843"/>
    </source>
</evidence>
<evidence type="ECO:0000256" key="8">
    <source>
        <dbReference type="ARBA" id="ARBA00023163"/>
    </source>
</evidence>
<dbReference type="SMART" id="SM00430">
    <property type="entry name" value="HOLI"/>
    <property type="match status" value="1"/>
</dbReference>
<dbReference type="Gene3D" id="3.30.50.10">
    <property type="entry name" value="Erythroid Transcription Factor GATA-1, subunit A"/>
    <property type="match status" value="1"/>
</dbReference>
<dbReference type="PANTHER" id="PTHR46397:SF5">
    <property type="entry name" value="NUCLEAR HORMONE RECEPTOR FAMILY MEMBER NHR-20"/>
    <property type="match status" value="1"/>
</dbReference>
<evidence type="ECO:0000256" key="11">
    <source>
        <dbReference type="RuleBase" id="RU004334"/>
    </source>
</evidence>
<feature type="domain" description="Nuclear receptor" evidence="13">
    <location>
        <begin position="12"/>
        <end position="88"/>
    </location>
</feature>
<dbReference type="EMBL" id="CANHGI010000003">
    <property type="protein sequence ID" value="CAI5445059.1"/>
    <property type="molecule type" value="Genomic_DNA"/>
</dbReference>
<keyword evidence="10 11" id="KW-0539">Nucleus</keyword>
<keyword evidence="3 11" id="KW-0479">Metal-binding</keyword>
<evidence type="ECO:0000313" key="15">
    <source>
        <dbReference type="EMBL" id="CAI5445059.1"/>
    </source>
</evidence>
<dbReference type="PROSITE" id="PS51030">
    <property type="entry name" value="NUCLEAR_REC_DBD_2"/>
    <property type="match status" value="1"/>
</dbReference>
<name>A0A9P1MYL7_9PELO</name>
<keyword evidence="6 11" id="KW-0805">Transcription regulation</keyword>
<evidence type="ECO:0000256" key="5">
    <source>
        <dbReference type="ARBA" id="ARBA00022833"/>
    </source>
</evidence>
<dbReference type="GO" id="GO:0005634">
    <property type="term" value="C:nucleus"/>
    <property type="evidence" value="ECO:0007669"/>
    <property type="project" value="UniProtKB-SubCell"/>
</dbReference>
<evidence type="ECO:0000256" key="2">
    <source>
        <dbReference type="ARBA" id="ARBA00005993"/>
    </source>
</evidence>
<dbReference type="OrthoDB" id="5799427at2759"/>
<evidence type="ECO:0000256" key="1">
    <source>
        <dbReference type="ARBA" id="ARBA00004123"/>
    </source>
</evidence>
<dbReference type="GO" id="GO:0003700">
    <property type="term" value="F:DNA-binding transcription factor activity"/>
    <property type="evidence" value="ECO:0007669"/>
    <property type="project" value="InterPro"/>
</dbReference>
<dbReference type="PROSITE" id="PS51843">
    <property type="entry name" value="NR_LBD"/>
    <property type="match status" value="1"/>
</dbReference>
<evidence type="ECO:0000313" key="16">
    <source>
        <dbReference type="Proteomes" id="UP001152747"/>
    </source>
</evidence>
<evidence type="ECO:0000256" key="10">
    <source>
        <dbReference type="ARBA" id="ARBA00023242"/>
    </source>
</evidence>
<feature type="domain" description="NR LBD" evidence="14">
    <location>
        <begin position="189"/>
        <end position="441"/>
    </location>
</feature>
<evidence type="ECO:0000256" key="4">
    <source>
        <dbReference type="ARBA" id="ARBA00022771"/>
    </source>
</evidence>
<feature type="region of interest" description="Disordered" evidence="12">
    <location>
        <begin position="148"/>
        <end position="169"/>
    </location>
</feature>
<evidence type="ECO:0000259" key="13">
    <source>
        <dbReference type="PROSITE" id="PS51030"/>
    </source>
</evidence>
<comment type="similarity">
    <text evidence="2 11">Belongs to the nuclear hormone receptor family.</text>
</comment>
<evidence type="ECO:0000256" key="12">
    <source>
        <dbReference type="SAM" id="MobiDB-lite"/>
    </source>
</evidence>
<dbReference type="InterPro" id="IPR049636">
    <property type="entry name" value="HNF4-like_DBD"/>
</dbReference>
<keyword evidence="4 11" id="KW-0863">Zinc-finger</keyword>
<evidence type="ECO:0000256" key="3">
    <source>
        <dbReference type="ARBA" id="ARBA00022723"/>
    </source>
</evidence>
<sequence>MVSPSKEKEQAGSRCLICSAQATGFHFEAQSCSACAAFFRRTVALNKSFTCITARDDCQVHYTMHQICRSCRFKKCLKIGMKQSGVQPKRPTLEQGRAFFTKSGLKRNKKFANIAPMNEDELRQASKQQNLEEELEIDVVANGDGESEMKRRKFSDIPSSSQTPTSCNTPIPRVELTASQDVLRWLVKEEMKLGERRRIMFCERPVEKLLGQNYNCPYTKEDIKPLSFRAFRKSIRTHILLIYEWLQAWPDYQELDNNDKVSFLRKCVLFHTILDPVYISIQIGYPDKFVMQNGGYVSCLENCDDGWEDEKEITGRTKRLIYQPLLKRIMEEIIPPMIELNLSFEEFVALKALVSWQGAIPNVSVSKRDIMRKQLDAITISLHDHYMQIGKIEVAERLGSIILLLSNIFSTGLDFVVSHRQIEFFDLWNLDSLLLQLLNLDTILEDNEQKQNKDEE</sequence>
<keyword evidence="7 11" id="KW-0238">DNA-binding</keyword>
<dbReference type="GO" id="GO:0008270">
    <property type="term" value="F:zinc ion binding"/>
    <property type="evidence" value="ECO:0007669"/>
    <property type="project" value="UniProtKB-KW"/>
</dbReference>
<dbReference type="CDD" id="cd06960">
    <property type="entry name" value="NR_DBD_HNF4A"/>
    <property type="match status" value="1"/>
</dbReference>
<dbReference type="PRINTS" id="PR00047">
    <property type="entry name" value="STROIDFINGER"/>
</dbReference>
<dbReference type="AlphaFoldDB" id="A0A9P1MYL7"/>
<dbReference type="Gene3D" id="1.10.565.10">
    <property type="entry name" value="Retinoid X Receptor"/>
    <property type="match status" value="1"/>
</dbReference>
<feature type="compositionally biased region" description="Polar residues" evidence="12">
    <location>
        <begin position="157"/>
        <end position="169"/>
    </location>
</feature>
<dbReference type="InterPro" id="IPR001628">
    <property type="entry name" value="Znf_hrmn_rcpt"/>
</dbReference>
<keyword evidence="8 11" id="KW-0804">Transcription</keyword>
<dbReference type="PANTHER" id="PTHR46397">
    <property type="entry name" value="NUCLEAR HORMONE RECEPTOR FAMILY-RELATED"/>
    <property type="match status" value="1"/>
</dbReference>
<protein>
    <submittedName>
        <fullName evidence="15">Uncharacterized protein</fullName>
    </submittedName>
</protein>
<dbReference type="Proteomes" id="UP001152747">
    <property type="component" value="Unassembled WGS sequence"/>
</dbReference>
<organism evidence="15 16">
    <name type="scientific">Caenorhabditis angaria</name>
    <dbReference type="NCBI Taxonomy" id="860376"/>
    <lineage>
        <taxon>Eukaryota</taxon>
        <taxon>Metazoa</taxon>
        <taxon>Ecdysozoa</taxon>
        <taxon>Nematoda</taxon>
        <taxon>Chromadorea</taxon>
        <taxon>Rhabditida</taxon>
        <taxon>Rhabditina</taxon>
        <taxon>Rhabditomorpha</taxon>
        <taxon>Rhabditoidea</taxon>
        <taxon>Rhabditidae</taxon>
        <taxon>Peloderinae</taxon>
        <taxon>Caenorhabditis</taxon>
    </lineage>
</organism>
<reference evidence="15" key="1">
    <citation type="submission" date="2022-11" db="EMBL/GenBank/DDBJ databases">
        <authorList>
            <person name="Kikuchi T."/>
        </authorList>
    </citation>
    <scope>NUCLEOTIDE SEQUENCE</scope>
    <source>
        <strain evidence="15">PS1010</strain>
    </source>
</reference>
<evidence type="ECO:0000256" key="6">
    <source>
        <dbReference type="ARBA" id="ARBA00023015"/>
    </source>
</evidence>
<dbReference type="InterPro" id="IPR000536">
    <property type="entry name" value="Nucl_hrmn_rcpt_lig-bd"/>
</dbReference>
<evidence type="ECO:0000256" key="9">
    <source>
        <dbReference type="ARBA" id="ARBA00023170"/>
    </source>
</evidence>
<dbReference type="InterPro" id="IPR035500">
    <property type="entry name" value="NHR-like_dom_sf"/>
</dbReference>